<accession>A0A9W4W2T9</accession>
<proteinExistence type="predicted"/>
<dbReference type="Gene3D" id="2.60.40.420">
    <property type="entry name" value="Cupredoxins - blue copper proteins"/>
    <property type="match status" value="1"/>
</dbReference>
<evidence type="ECO:0000313" key="3">
    <source>
        <dbReference type="Proteomes" id="UP001152447"/>
    </source>
</evidence>
<protein>
    <recommendedName>
        <fullName evidence="4">Orphan protein</fullName>
    </recommendedName>
</protein>
<evidence type="ECO:0008006" key="4">
    <source>
        <dbReference type="Google" id="ProtNLM"/>
    </source>
</evidence>
<sequence length="57" mass="6233">MKKLIALLSITLLLSANAAYADECTLNIDANEMMQFSTKTLSAPKNCKQVTVKLRAC</sequence>
<reference evidence="2" key="1">
    <citation type="submission" date="2022-07" db="EMBL/GenBank/DDBJ databases">
        <authorList>
            <person name="Criscuolo A."/>
        </authorList>
    </citation>
    <scope>NUCLEOTIDE SEQUENCE</scope>
    <source>
        <strain evidence="2">CIP103197</strain>
    </source>
</reference>
<evidence type="ECO:0000313" key="2">
    <source>
        <dbReference type="EMBL" id="CAH9065263.1"/>
    </source>
</evidence>
<organism evidence="2 3">
    <name type="scientific">Pseudoalteromonas haloplanktis</name>
    <name type="common">Alteromonas haloplanktis</name>
    <dbReference type="NCBI Taxonomy" id="228"/>
    <lineage>
        <taxon>Bacteria</taxon>
        <taxon>Pseudomonadati</taxon>
        <taxon>Pseudomonadota</taxon>
        <taxon>Gammaproteobacteria</taxon>
        <taxon>Alteromonadales</taxon>
        <taxon>Pseudoalteromonadaceae</taxon>
        <taxon>Pseudoalteromonas</taxon>
    </lineage>
</organism>
<keyword evidence="3" id="KW-1185">Reference proteome</keyword>
<dbReference type="InterPro" id="IPR008972">
    <property type="entry name" value="Cupredoxin"/>
</dbReference>
<comment type="caution">
    <text evidence="2">The sequence shown here is derived from an EMBL/GenBank/DDBJ whole genome shotgun (WGS) entry which is preliminary data.</text>
</comment>
<gene>
    <name evidence="2" type="ORF">PSEHALCIP103_03337</name>
</gene>
<dbReference type="SUPFAM" id="SSF49503">
    <property type="entry name" value="Cupredoxins"/>
    <property type="match status" value="1"/>
</dbReference>
<dbReference type="Proteomes" id="UP001152447">
    <property type="component" value="Unassembled WGS sequence"/>
</dbReference>
<evidence type="ECO:0000256" key="1">
    <source>
        <dbReference type="SAM" id="SignalP"/>
    </source>
</evidence>
<keyword evidence="1" id="KW-0732">Signal</keyword>
<feature type="chain" id="PRO_5040871458" description="Orphan protein" evidence="1">
    <location>
        <begin position="22"/>
        <end position="57"/>
    </location>
</feature>
<dbReference type="AlphaFoldDB" id="A0A9W4W2T9"/>
<feature type="signal peptide" evidence="1">
    <location>
        <begin position="1"/>
        <end position="21"/>
    </location>
</feature>
<dbReference type="RefSeq" id="WP_262977300.1">
    <property type="nucleotide sequence ID" value="NZ_CAMAPB010000070.1"/>
</dbReference>
<dbReference type="EMBL" id="CAMAPB010000070">
    <property type="protein sequence ID" value="CAH9065263.1"/>
    <property type="molecule type" value="Genomic_DNA"/>
</dbReference>
<name>A0A9W4W2T9_PSEHA</name>